<evidence type="ECO:0000313" key="4">
    <source>
        <dbReference type="Proteomes" id="UP000683360"/>
    </source>
</evidence>
<name>A0A8S3UXI7_MYTED</name>
<comment type="caution">
    <text evidence="3">The sequence shown here is derived from an EMBL/GenBank/DDBJ whole genome shotgun (WGS) entry which is preliminary data.</text>
</comment>
<dbReference type="EMBL" id="CAJPWZ010002802">
    <property type="protein sequence ID" value="CAG2245914.1"/>
    <property type="molecule type" value="Genomic_DNA"/>
</dbReference>
<keyword evidence="4" id="KW-1185">Reference proteome</keyword>
<evidence type="ECO:0000313" key="3">
    <source>
        <dbReference type="EMBL" id="CAG2245914.1"/>
    </source>
</evidence>
<dbReference type="InterPro" id="IPR006626">
    <property type="entry name" value="PbH1"/>
</dbReference>
<dbReference type="InterPro" id="IPR039448">
    <property type="entry name" value="Beta_helix"/>
</dbReference>
<evidence type="ECO:0000256" key="1">
    <source>
        <dbReference type="SAM" id="SignalP"/>
    </source>
</evidence>
<dbReference type="AlphaFoldDB" id="A0A8S3UXI7"/>
<feature type="chain" id="PRO_5035948859" description="Right handed beta helix domain-containing protein" evidence="1">
    <location>
        <begin position="23"/>
        <end position="950"/>
    </location>
</feature>
<dbReference type="PANTHER" id="PTHR36453:SF1">
    <property type="entry name" value="RIGHT HANDED BETA HELIX DOMAIN-CONTAINING PROTEIN"/>
    <property type="match status" value="1"/>
</dbReference>
<dbReference type="InterPro" id="IPR011050">
    <property type="entry name" value="Pectin_lyase_fold/virulence"/>
</dbReference>
<dbReference type="Proteomes" id="UP000683360">
    <property type="component" value="Unassembled WGS sequence"/>
</dbReference>
<accession>A0A8S3UXI7</accession>
<organism evidence="3 4">
    <name type="scientific">Mytilus edulis</name>
    <name type="common">Blue mussel</name>
    <dbReference type="NCBI Taxonomy" id="6550"/>
    <lineage>
        <taxon>Eukaryota</taxon>
        <taxon>Metazoa</taxon>
        <taxon>Spiralia</taxon>
        <taxon>Lophotrochozoa</taxon>
        <taxon>Mollusca</taxon>
        <taxon>Bivalvia</taxon>
        <taxon>Autobranchia</taxon>
        <taxon>Pteriomorphia</taxon>
        <taxon>Mytilida</taxon>
        <taxon>Mytiloidea</taxon>
        <taxon>Mytilidae</taxon>
        <taxon>Mytilinae</taxon>
        <taxon>Mytilus</taxon>
    </lineage>
</organism>
<dbReference type="OrthoDB" id="6053299at2759"/>
<dbReference type="Gene3D" id="2.160.20.10">
    <property type="entry name" value="Single-stranded right-handed beta-helix, Pectin lyase-like"/>
    <property type="match status" value="1"/>
</dbReference>
<dbReference type="InterPro" id="IPR012334">
    <property type="entry name" value="Pectin_lyas_fold"/>
</dbReference>
<evidence type="ECO:0000259" key="2">
    <source>
        <dbReference type="Pfam" id="PF13229"/>
    </source>
</evidence>
<dbReference type="SUPFAM" id="SSF51126">
    <property type="entry name" value="Pectin lyase-like"/>
    <property type="match status" value="1"/>
</dbReference>
<feature type="signal peptide" evidence="1">
    <location>
        <begin position="1"/>
        <end position="22"/>
    </location>
</feature>
<protein>
    <recommendedName>
        <fullName evidence="2">Right handed beta helix domain-containing protein</fullName>
    </recommendedName>
</protein>
<feature type="domain" description="Right handed beta helix" evidence="2">
    <location>
        <begin position="344"/>
        <end position="418"/>
    </location>
</feature>
<dbReference type="Pfam" id="PF13229">
    <property type="entry name" value="Beta_helix"/>
    <property type="match status" value="2"/>
</dbReference>
<proteinExistence type="predicted"/>
<dbReference type="PANTHER" id="PTHR36453">
    <property type="entry name" value="SECRETED PROTEIN-RELATED"/>
    <property type="match status" value="1"/>
</dbReference>
<keyword evidence="1" id="KW-0732">Signal</keyword>
<feature type="domain" description="Right handed beta helix" evidence="2">
    <location>
        <begin position="424"/>
        <end position="557"/>
    </location>
</feature>
<gene>
    <name evidence="3" type="ORF">MEDL_57908</name>
</gene>
<sequence>MNWNISAFILIVATFTAHYSQAWVYFVHIYVSPCGSDRYTGFSERYPLKTIPRALGHINSADNRDKNIVIELMCGTCGDTCYFDLKSTLVITNTGKRTLTIRAYKADNTGGARIPWYAFKPVTDSVNLQDVAKPNVLQVYLPDVGITDLGEISTFGYYFRRTSFFEMFENDIPGRLARYPNEGYINIDTPGGDGKSFTYVSDRPKTWKNETDIWAHGFWYWGWADRSYKVTELDAVKKSVVVSDKVMYGIRKGYYNHANPTDGGYHKQGGHFRFINVLYELDSPGEFFVDRINQILYVWPYKNSKYVFGDVIQTSIINTCIKISDYSSNILLKGFTVEACRKHGIEAKRVENVVFSELKIQNLGSYGIVADGKQVKIDRCEIKNTDGGIDISGGIRKTLTPSGHVISNNVISKFGRVGYVGSDGINLRGVGIHIHHNTFDTGSYTGIHWAGNDHTFEYNHLFKMCTTASDCGAFMAGREWTWRGNQIRSNYIHGTKGTIPGADTRGIMLDDQLSGVHIEHNVFVNNDVHCNIGGGRDTIVRSNIFYNASKYSMQFDSRGKFGGGHTRRTLLVLLKRVPYQNELWTKRYPELASILNSTSSPGNPENNIIVNNVFYSKHIKAIDGNKYGSNWFLVADNIYTPVKENFYAPAYGNFRLICSLRDVKINVPVTANEVGPRDTVGPIAIRHMSAAPGFAVGTPQAQIRCPQALPPVQPPRKLYLPDGSAPNHIYSDVPKQGCWFRFEMCPNHIRRISIPSRPYYRYKTNDGAGTNETICLDLTTKMMQECGKGAKFSIIYGPTGAMTVGGEGCFFAWYGCPRVGLYRTGIERDNWAERHVNGAYDEKACLNRAIPQWRYCGQNTSYPVVSIFKPTGHFKVSGGGCYIKPDKCPGNTNLDRMFYDGDGAANYGTDDIMESCYQRAEYFWKQCGSDPKYPVTAFFRPEGRSIRYPR</sequence>
<dbReference type="SMART" id="SM00710">
    <property type="entry name" value="PbH1"/>
    <property type="match status" value="7"/>
</dbReference>
<reference evidence="3" key="1">
    <citation type="submission" date="2021-03" db="EMBL/GenBank/DDBJ databases">
        <authorList>
            <person name="Bekaert M."/>
        </authorList>
    </citation>
    <scope>NUCLEOTIDE SEQUENCE</scope>
</reference>